<keyword evidence="9" id="KW-0539">Nucleus</keyword>
<keyword evidence="7" id="KW-0378">Hydrolase</keyword>
<dbReference type="FunFam" id="1.10.10.10:FF:000029">
    <property type="entry name" value="Proliferation-associated 2G4, a"/>
    <property type="match status" value="1"/>
</dbReference>
<dbReference type="GO" id="GO:0046872">
    <property type="term" value="F:metal ion binding"/>
    <property type="evidence" value="ECO:0007669"/>
    <property type="project" value="UniProtKB-KW"/>
</dbReference>
<keyword evidence="5" id="KW-0645">Protease</keyword>
<evidence type="ECO:0000256" key="7">
    <source>
        <dbReference type="ARBA" id="ARBA00022801"/>
    </source>
</evidence>
<accession>A0A8H4AXT9</accession>
<evidence type="ECO:0000313" key="13">
    <source>
        <dbReference type="EMBL" id="KAF0543005.1"/>
    </source>
</evidence>
<keyword evidence="8" id="KW-0482">Metalloprotease</keyword>
<organism evidence="13 14">
    <name type="scientific">Gigaspora margarita</name>
    <dbReference type="NCBI Taxonomy" id="4874"/>
    <lineage>
        <taxon>Eukaryota</taxon>
        <taxon>Fungi</taxon>
        <taxon>Fungi incertae sedis</taxon>
        <taxon>Mucoromycota</taxon>
        <taxon>Glomeromycotina</taxon>
        <taxon>Glomeromycetes</taxon>
        <taxon>Diversisporales</taxon>
        <taxon>Gigasporaceae</taxon>
        <taxon>Gigaspora</taxon>
    </lineage>
</organism>
<proteinExistence type="inferred from homology"/>
<dbReference type="InterPro" id="IPR000994">
    <property type="entry name" value="Pept_M24"/>
</dbReference>
<keyword evidence="6" id="KW-0479">Metal-binding</keyword>
<evidence type="ECO:0000256" key="4">
    <source>
        <dbReference type="ARBA" id="ARBA00022490"/>
    </source>
</evidence>
<dbReference type="SUPFAM" id="SSF55920">
    <property type="entry name" value="Creatinase/aminopeptidase"/>
    <property type="match status" value="1"/>
</dbReference>
<protein>
    <recommendedName>
        <fullName evidence="10">Probable metalloprotease ARX1</fullName>
    </recommendedName>
    <alternativeName>
        <fullName evidence="11">Associated with ribosomal export complex protein 1</fullName>
    </alternativeName>
</protein>
<dbReference type="GO" id="GO:0005737">
    <property type="term" value="C:cytoplasm"/>
    <property type="evidence" value="ECO:0007669"/>
    <property type="project" value="UniProtKB-SubCell"/>
</dbReference>
<evidence type="ECO:0000256" key="8">
    <source>
        <dbReference type="ARBA" id="ARBA00023049"/>
    </source>
</evidence>
<evidence type="ECO:0000256" key="2">
    <source>
        <dbReference type="ARBA" id="ARBA00004496"/>
    </source>
</evidence>
<evidence type="ECO:0000256" key="1">
    <source>
        <dbReference type="ARBA" id="ARBA00004123"/>
    </source>
</evidence>
<dbReference type="GO" id="GO:0006508">
    <property type="term" value="P:proteolysis"/>
    <property type="evidence" value="ECO:0007669"/>
    <property type="project" value="UniProtKB-KW"/>
</dbReference>
<dbReference type="Gene3D" id="3.90.230.10">
    <property type="entry name" value="Creatinase/methionine aminopeptidase superfamily"/>
    <property type="match status" value="1"/>
</dbReference>
<gene>
    <name evidence="13" type="ORF">F8M41_004199</name>
</gene>
<evidence type="ECO:0000256" key="12">
    <source>
        <dbReference type="ARBA" id="ARBA00034680"/>
    </source>
</evidence>
<dbReference type="PANTHER" id="PTHR10804:SF102">
    <property type="entry name" value="METALLOPROTEASE ARX1-RELATED"/>
    <property type="match status" value="1"/>
</dbReference>
<evidence type="ECO:0000313" key="14">
    <source>
        <dbReference type="Proteomes" id="UP000439903"/>
    </source>
</evidence>
<dbReference type="GO" id="GO:0008237">
    <property type="term" value="F:metallopeptidase activity"/>
    <property type="evidence" value="ECO:0007669"/>
    <property type="project" value="UniProtKB-KW"/>
</dbReference>
<reference evidence="13 14" key="1">
    <citation type="journal article" date="2019" name="Environ. Microbiol.">
        <title>At the nexus of three kingdoms: the genome of the mycorrhizal fungus Gigaspora margarita provides insights into plant, endobacterial and fungal interactions.</title>
        <authorList>
            <person name="Venice F."/>
            <person name="Ghignone S."/>
            <person name="Salvioli di Fossalunga A."/>
            <person name="Amselem J."/>
            <person name="Novero M."/>
            <person name="Xianan X."/>
            <person name="Sedzielewska Toro K."/>
            <person name="Morin E."/>
            <person name="Lipzen A."/>
            <person name="Grigoriev I.V."/>
            <person name="Henrissat B."/>
            <person name="Martin F.M."/>
            <person name="Bonfante P."/>
        </authorList>
    </citation>
    <scope>NUCLEOTIDE SEQUENCE [LARGE SCALE GENOMIC DNA]</scope>
    <source>
        <strain evidence="13 14">BEG34</strain>
    </source>
</reference>
<keyword evidence="4" id="KW-0963">Cytoplasm</keyword>
<dbReference type="InterPro" id="IPR047113">
    <property type="entry name" value="PA2G4/ARX1"/>
</dbReference>
<comment type="similarity">
    <text evidence="3">Belongs to the peptidase M24 family.</text>
</comment>
<dbReference type="PANTHER" id="PTHR10804">
    <property type="entry name" value="PROTEASE FAMILY M24 METHIONYL AMINOPEPTIDASE, AMINOPEPTIDASE P"/>
    <property type="match status" value="1"/>
</dbReference>
<sequence length="371" mass="40793">MEVEYYTQKFNTDNDLSNSVILSKYRSAADIVNAVLPQIISRIVPGASVSELCKYGDQLIFSHTSKVYNKNKVEKGVALPTMICVNHCLQYFSPLPENDIILQHGDLVKVELGVHIDGYIASTAHTTILNPNPQQPIEGRSADVVAAAHFGAEVALKLLKAGNKGSDIVKAVNQVADAFKCIPVEGSIVQQIRRYVLQAENSAILNPNDGLPDGDFMINSNEVYTVNILMSTGNGLIRESDLKPTIFQRNVNEVYNLKLKAARTVFKKISDNYSVFPFSLNSLENTRDRLGIPECVTHGLLRPYYVLLENAGQAVVAQFKFTALVGTNGNATRITSSLQLPYVYSEFSIPPETDIGKLLANEVKLTMAKNI</sequence>
<evidence type="ECO:0000256" key="3">
    <source>
        <dbReference type="ARBA" id="ARBA00007319"/>
    </source>
</evidence>
<evidence type="ECO:0000256" key="11">
    <source>
        <dbReference type="ARBA" id="ARBA00033475"/>
    </source>
</evidence>
<dbReference type="GO" id="GO:0005634">
    <property type="term" value="C:nucleus"/>
    <property type="evidence" value="ECO:0007669"/>
    <property type="project" value="UniProtKB-SubCell"/>
</dbReference>
<evidence type="ECO:0000256" key="10">
    <source>
        <dbReference type="ARBA" id="ARBA00026155"/>
    </source>
</evidence>
<keyword evidence="14" id="KW-1185">Reference proteome</keyword>
<dbReference type="SUPFAM" id="SSF46785">
    <property type="entry name" value="Winged helix' DNA-binding domain"/>
    <property type="match status" value="1"/>
</dbReference>
<comment type="function">
    <text evidence="12">Probable metalloprotease involved in proper assembly of pre-ribosomal particles during the biogenesis of the 60S ribosomal subunit. Accompanies the pre-60S particles to the cytoplasm.</text>
</comment>
<dbReference type="AlphaFoldDB" id="A0A8H4AXT9"/>
<comment type="subcellular location">
    <subcellularLocation>
        <location evidence="2">Cytoplasm</location>
    </subcellularLocation>
    <subcellularLocation>
        <location evidence="1">Nucleus</location>
    </subcellularLocation>
</comment>
<dbReference type="Proteomes" id="UP000439903">
    <property type="component" value="Unassembled WGS sequence"/>
</dbReference>
<comment type="caution">
    <text evidence="13">The sequence shown here is derived from an EMBL/GenBank/DDBJ whole genome shotgun (WGS) entry which is preliminary data.</text>
</comment>
<dbReference type="EMBL" id="WTPW01000139">
    <property type="protein sequence ID" value="KAF0543005.1"/>
    <property type="molecule type" value="Genomic_DNA"/>
</dbReference>
<dbReference type="InterPro" id="IPR036005">
    <property type="entry name" value="Creatinase/aminopeptidase-like"/>
</dbReference>
<dbReference type="InterPro" id="IPR036390">
    <property type="entry name" value="WH_DNA-bd_sf"/>
</dbReference>
<evidence type="ECO:0000256" key="5">
    <source>
        <dbReference type="ARBA" id="ARBA00022670"/>
    </source>
</evidence>
<dbReference type="InterPro" id="IPR036388">
    <property type="entry name" value="WH-like_DNA-bd_sf"/>
</dbReference>
<dbReference type="OrthoDB" id="5876363at2759"/>
<dbReference type="Pfam" id="PF00557">
    <property type="entry name" value="Peptidase_M24"/>
    <property type="match status" value="1"/>
</dbReference>
<dbReference type="CDD" id="cd01089">
    <property type="entry name" value="PA2G4-like"/>
    <property type="match status" value="1"/>
</dbReference>
<evidence type="ECO:0000256" key="6">
    <source>
        <dbReference type="ARBA" id="ARBA00022723"/>
    </source>
</evidence>
<name>A0A8H4AXT9_GIGMA</name>
<dbReference type="Gene3D" id="1.10.10.10">
    <property type="entry name" value="Winged helix-like DNA-binding domain superfamily/Winged helix DNA-binding domain"/>
    <property type="match status" value="1"/>
</dbReference>
<evidence type="ECO:0000256" key="9">
    <source>
        <dbReference type="ARBA" id="ARBA00023242"/>
    </source>
</evidence>